<protein>
    <submittedName>
        <fullName evidence="2">FAD-dependent oxidoreductase</fullName>
    </submittedName>
</protein>
<dbReference type="SMART" id="SM01092">
    <property type="entry name" value="CO_deh_flav_C"/>
    <property type="match status" value="1"/>
</dbReference>
<dbReference type="InterPro" id="IPR016169">
    <property type="entry name" value="FAD-bd_PCMH_sub2"/>
</dbReference>
<sequence length="572" mass="63052">NHCNRMTVMATQDASEADDCVSIHTVERALGDYAMQHKDVYYKAPESETGVNVAVVGAGPAGLTAAYYLRKAGHSVTVYEKMEKAGGMLQYAIPNYRLPKHYVDEVAAAIEGMGVKFEFGKELGRDFDAESLERRFDKVFYATGAWKRPVLGFDGEEFTEFGLEFLVEVNKWMNKKKRENVIVIGGGNVAMDVAVTAKRLGAKSVTLIFRKPENELTASREEIERAKEEGVQIMPQWGVKRALYKDGQVTGMELKRTFYTRDEKGKLVLHYDEDETTIVNADSVLMAAGQQVDLSFLGDYASARGRLVVDEESQATSHTGVYAGGDIVSGPSTVISAIRQGRNAAEAINASVGIAKPVYKHEGFLKFDPSFAELHRGVKDISIPVEERNLEREDTVTISMEAAEAEAKRCMNCGCYSVNASDISPALLLLDADIVTTKRTIKAAEFFTEHLDTKDQLEPGEIVTEIVVKPDAEAVTHYEKFRIRKSLDFAIVSLASSYKAGGKDIRLVLGGVAPVPVELTKVEEYLAGKELTDDVIAAAAELSVEGALPIRNNEYKVQEVRVMVKRFLESIR</sequence>
<dbReference type="Proteomes" id="UP000886876">
    <property type="component" value="Unassembled WGS sequence"/>
</dbReference>
<dbReference type="SUPFAM" id="SSF51971">
    <property type="entry name" value="Nucleotide-binding domain"/>
    <property type="match status" value="1"/>
</dbReference>
<evidence type="ECO:0000313" key="3">
    <source>
        <dbReference type="Proteomes" id="UP000886876"/>
    </source>
</evidence>
<dbReference type="PANTHER" id="PTHR42783">
    <property type="entry name" value="GLUTAMATE SYNTHASE [NADPH] SMALL CHAIN"/>
    <property type="match status" value="1"/>
</dbReference>
<reference evidence="2" key="2">
    <citation type="journal article" date="2021" name="PeerJ">
        <title>Extensive microbial diversity within the chicken gut microbiome revealed by metagenomics and culture.</title>
        <authorList>
            <person name="Gilroy R."/>
            <person name="Ravi A."/>
            <person name="Getino M."/>
            <person name="Pursley I."/>
            <person name="Horton D.L."/>
            <person name="Alikhan N.F."/>
            <person name="Baker D."/>
            <person name="Gharbi K."/>
            <person name="Hall N."/>
            <person name="Watson M."/>
            <person name="Adriaenssens E.M."/>
            <person name="Foster-Nyarko E."/>
            <person name="Jarju S."/>
            <person name="Secka A."/>
            <person name="Antonio M."/>
            <person name="Oren A."/>
            <person name="Chaudhuri R.R."/>
            <person name="La Ragione R."/>
            <person name="Hildebrand F."/>
            <person name="Pallen M.J."/>
        </authorList>
    </citation>
    <scope>NUCLEOTIDE SEQUENCE</scope>
    <source>
        <strain evidence="2">ChiHecec3B27-6122</strain>
    </source>
</reference>
<dbReference type="Pfam" id="PF03450">
    <property type="entry name" value="CO_deh_flav_C"/>
    <property type="match status" value="1"/>
</dbReference>
<dbReference type="Gene3D" id="3.30.465.10">
    <property type="match status" value="1"/>
</dbReference>
<proteinExistence type="predicted"/>
<dbReference type="EMBL" id="DVJS01000232">
    <property type="protein sequence ID" value="HIS98155.1"/>
    <property type="molecule type" value="Genomic_DNA"/>
</dbReference>
<dbReference type="PANTHER" id="PTHR42783:SF3">
    <property type="entry name" value="GLUTAMATE SYNTHASE [NADPH] SMALL CHAIN-RELATED"/>
    <property type="match status" value="1"/>
</dbReference>
<dbReference type="InterPro" id="IPR036188">
    <property type="entry name" value="FAD/NAD-bd_sf"/>
</dbReference>
<name>A0A9D1K8Z9_9FIRM</name>
<dbReference type="InterPro" id="IPR036318">
    <property type="entry name" value="FAD-bd_PCMH-like_sf"/>
</dbReference>
<comment type="caution">
    <text evidence="2">The sequence shown here is derived from an EMBL/GenBank/DDBJ whole genome shotgun (WGS) entry which is preliminary data.</text>
</comment>
<dbReference type="InterPro" id="IPR036683">
    <property type="entry name" value="CO_DH_flav_C_dom_sf"/>
</dbReference>
<dbReference type="GO" id="GO:0050660">
    <property type="term" value="F:flavin adenine dinucleotide binding"/>
    <property type="evidence" value="ECO:0007669"/>
    <property type="project" value="InterPro"/>
</dbReference>
<dbReference type="GO" id="GO:0016491">
    <property type="term" value="F:oxidoreductase activity"/>
    <property type="evidence" value="ECO:0007669"/>
    <property type="project" value="InterPro"/>
</dbReference>
<gene>
    <name evidence="2" type="ORF">IAD42_09280</name>
</gene>
<dbReference type="SUPFAM" id="SSF56176">
    <property type="entry name" value="FAD-binding/transporter-associated domain-like"/>
    <property type="match status" value="1"/>
</dbReference>
<reference evidence="2" key="1">
    <citation type="submission" date="2020-10" db="EMBL/GenBank/DDBJ databases">
        <authorList>
            <person name="Gilroy R."/>
        </authorList>
    </citation>
    <scope>NUCLEOTIDE SEQUENCE</scope>
    <source>
        <strain evidence="2">ChiHecec3B27-6122</strain>
    </source>
</reference>
<organism evidence="2 3">
    <name type="scientific">Candidatus Scatomorpha pullistercoris</name>
    <dbReference type="NCBI Taxonomy" id="2840929"/>
    <lineage>
        <taxon>Bacteria</taxon>
        <taxon>Bacillati</taxon>
        <taxon>Bacillota</taxon>
        <taxon>Clostridia</taxon>
        <taxon>Eubacteriales</taxon>
        <taxon>Candidatus Scatomorpha</taxon>
    </lineage>
</organism>
<accession>A0A9D1K8Z9</accession>
<dbReference type="AlphaFoldDB" id="A0A9D1K8Z9"/>
<evidence type="ECO:0000313" key="2">
    <source>
        <dbReference type="EMBL" id="HIS98155.1"/>
    </source>
</evidence>
<feature type="non-terminal residue" evidence="2">
    <location>
        <position position="1"/>
    </location>
</feature>
<dbReference type="InterPro" id="IPR023753">
    <property type="entry name" value="FAD/NAD-binding_dom"/>
</dbReference>
<dbReference type="Pfam" id="PF07992">
    <property type="entry name" value="Pyr_redox_2"/>
    <property type="match status" value="1"/>
</dbReference>
<dbReference type="PRINTS" id="PR00419">
    <property type="entry name" value="ADXRDTASE"/>
</dbReference>
<dbReference type="Gene3D" id="3.50.50.60">
    <property type="entry name" value="FAD/NAD(P)-binding domain"/>
    <property type="match status" value="2"/>
</dbReference>
<feature type="domain" description="CO dehydrogenase flavoprotein C-terminal" evidence="1">
    <location>
        <begin position="476"/>
        <end position="571"/>
    </location>
</feature>
<dbReference type="SUPFAM" id="SSF55447">
    <property type="entry name" value="CO dehydrogenase flavoprotein C-terminal domain-like"/>
    <property type="match status" value="1"/>
</dbReference>
<dbReference type="Gene3D" id="3.30.390.50">
    <property type="entry name" value="CO dehydrogenase flavoprotein, C-terminal domain"/>
    <property type="match status" value="1"/>
</dbReference>
<dbReference type="InterPro" id="IPR005107">
    <property type="entry name" value="CO_DH_flav_C"/>
</dbReference>
<evidence type="ECO:0000259" key="1">
    <source>
        <dbReference type="SMART" id="SM01092"/>
    </source>
</evidence>